<dbReference type="CDD" id="cd16432">
    <property type="entry name" value="CheB_Rec"/>
    <property type="match status" value="1"/>
</dbReference>
<feature type="domain" description="CheB-type methylesterase" evidence="9">
    <location>
        <begin position="135"/>
        <end position="326"/>
    </location>
</feature>
<keyword evidence="11" id="KW-1185">Reference proteome</keyword>
<accession>A0A3L7AK01</accession>
<evidence type="ECO:0000259" key="9">
    <source>
        <dbReference type="PROSITE" id="PS50122"/>
    </source>
</evidence>
<comment type="caution">
    <text evidence="10">The sequence shown here is derived from an EMBL/GenBank/DDBJ whole genome shotgun (WGS) entry which is preliminary data.</text>
</comment>
<dbReference type="CDD" id="cd17541">
    <property type="entry name" value="REC_CheB-like"/>
    <property type="match status" value="1"/>
</dbReference>
<evidence type="ECO:0000256" key="4">
    <source>
        <dbReference type="ARBA" id="ARBA00039140"/>
    </source>
</evidence>
<dbReference type="Proteomes" id="UP000269692">
    <property type="component" value="Unassembled WGS sequence"/>
</dbReference>
<evidence type="ECO:0000313" key="10">
    <source>
        <dbReference type="EMBL" id="RLP80344.1"/>
    </source>
</evidence>
<feature type="domain" description="Response regulatory" evidence="8">
    <location>
        <begin position="1"/>
        <end position="105"/>
    </location>
</feature>
<dbReference type="Gene3D" id="3.40.50.2300">
    <property type="match status" value="1"/>
</dbReference>
<name>A0A3L7AK01_9HYPH</name>
<dbReference type="InterPro" id="IPR035909">
    <property type="entry name" value="CheB_C"/>
</dbReference>
<evidence type="ECO:0000256" key="3">
    <source>
        <dbReference type="ARBA" id="ARBA00022801"/>
    </source>
</evidence>
<dbReference type="SUPFAM" id="SSF52738">
    <property type="entry name" value="Methylesterase CheB, C-terminal domain"/>
    <property type="match status" value="1"/>
</dbReference>
<protein>
    <recommendedName>
        <fullName evidence="4">protein-glutamate methylesterase</fullName>
        <ecNumber evidence="4">3.1.1.61</ecNumber>
    </recommendedName>
</protein>
<dbReference type="GO" id="GO:0008984">
    <property type="term" value="F:protein-glutamate methylesterase activity"/>
    <property type="evidence" value="ECO:0007669"/>
    <property type="project" value="UniProtKB-EC"/>
</dbReference>
<evidence type="ECO:0000256" key="7">
    <source>
        <dbReference type="PROSITE-ProRule" id="PRU00169"/>
    </source>
</evidence>
<dbReference type="EMBL" id="RCTF01000003">
    <property type="protein sequence ID" value="RLP80344.1"/>
    <property type="molecule type" value="Genomic_DNA"/>
</dbReference>
<dbReference type="PANTHER" id="PTHR42872:SF6">
    <property type="entry name" value="PROTEIN-GLUTAMATE METHYLESTERASE_PROTEIN-GLUTAMINE GLUTAMINASE"/>
    <property type="match status" value="1"/>
</dbReference>
<dbReference type="Gene3D" id="3.40.50.180">
    <property type="entry name" value="Methylesterase CheB, C-terminal domain"/>
    <property type="match status" value="1"/>
</dbReference>
<keyword evidence="2 6" id="KW-0145">Chemotaxis</keyword>
<dbReference type="PIRSF" id="PIRSF000876">
    <property type="entry name" value="RR_chemtxs_CheB"/>
    <property type="match status" value="1"/>
</dbReference>
<dbReference type="InterPro" id="IPR008248">
    <property type="entry name" value="CheB-like"/>
</dbReference>
<gene>
    <name evidence="10" type="ORF">D9R14_04535</name>
</gene>
<keyword evidence="1" id="KW-0963">Cytoplasm</keyword>
<dbReference type="GO" id="GO:0005737">
    <property type="term" value="C:cytoplasm"/>
    <property type="evidence" value="ECO:0007669"/>
    <property type="project" value="InterPro"/>
</dbReference>
<dbReference type="AlphaFoldDB" id="A0A3L7AK01"/>
<sequence length="330" mass="34553">MAWALADSGEFEVVGCAVNGVEAVEMTAALRPDIVLMDCHMPVLDGIGATREIMRRCPVPILVASASFAPTDVHPGLEAVREGALAIVPKLPGVSSANFDAVARELFLTLRLMSEVKVVRRLPPRARREVGARTEVSGRIRIVALGASTGGPPVILEILRGLGSNFSAPVLVVQHMANGFTRGFASWLARGSGLPVEIASDATLALPGHVYVGPEGCHLGINRQGRLTLSDDPPKNGFRPSVSHLFHAVAEAFGPCALAVLLTGMGDDGAEGLADVARYGGITVAQDRETSVVFGMPAAALKLGAAQRLLAPADMAQFIQTQMARKSLST</sequence>
<comment type="catalytic activity">
    <reaction evidence="5">
        <text>[protein]-L-glutamate 5-O-methyl ester + H2O = L-glutamyl-[protein] + methanol + H(+)</text>
        <dbReference type="Rhea" id="RHEA:23236"/>
        <dbReference type="Rhea" id="RHEA-COMP:10208"/>
        <dbReference type="Rhea" id="RHEA-COMP:10311"/>
        <dbReference type="ChEBI" id="CHEBI:15377"/>
        <dbReference type="ChEBI" id="CHEBI:15378"/>
        <dbReference type="ChEBI" id="CHEBI:17790"/>
        <dbReference type="ChEBI" id="CHEBI:29973"/>
        <dbReference type="ChEBI" id="CHEBI:82795"/>
        <dbReference type="EC" id="3.1.1.61"/>
    </reaction>
</comment>
<organism evidence="10 11">
    <name type="scientific">Xanthobacter tagetidis</name>
    <dbReference type="NCBI Taxonomy" id="60216"/>
    <lineage>
        <taxon>Bacteria</taxon>
        <taxon>Pseudomonadati</taxon>
        <taxon>Pseudomonadota</taxon>
        <taxon>Alphaproteobacteria</taxon>
        <taxon>Hyphomicrobiales</taxon>
        <taxon>Xanthobacteraceae</taxon>
        <taxon>Xanthobacter</taxon>
    </lineage>
</organism>
<evidence type="ECO:0000259" key="8">
    <source>
        <dbReference type="PROSITE" id="PS50110"/>
    </source>
</evidence>
<reference evidence="10 11" key="1">
    <citation type="submission" date="2018-10" db="EMBL/GenBank/DDBJ databases">
        <title>Xanthobacter tagetidis genome sequencing and assembly.</title>
        <authorList>
            <person name="Maclea K.S."/>
            <person name="Goen A.E."/>
            <person name="Fatima S.A."/>
        </authorList>
    </citation>
    <scope>NUCLEOTIDE SEQUENCE [LARGE SCALE GENOMIC DNA]</scope>
    <source>
        <strain evidence="10 11">ATCC 700314</strain>
    </source>
</reference>
<dbReference type="InterPro" id="IPR001789">
    <property type="entry name" value="Sig_transdc_resp-reg_receiver"/>
</dbReference>
<dbReference type="InterPro" id="IPR000673">
    <property type="entry name" value="Sig_transdc_resp-reg_Me-estase"/>
</dbReference>
<evidence type="ECO:0000256" key="5">
    <source>
        <dbReference type="ARBA" id="ARBA00048267"/>
    </source>
</evidence>
<dbReference type="Pfam" id="PF01339">
    <property type="entry name" value="CheB_methylest"/>
    <property type="match status" value="1"/>
</dbReference>
<dbReference type="GO" id="GO:0006935">
    <property type="term" value="P:chemotaxis"/>
    <property type="evidence" value="ECO:0007669"/>
    <property type="project" value="UniProtKB-UniRule"/>
</dbReference>
<evidence type="ECO:0000256" key="2">
    <source>
        <dbReference type="ARBA" id="ARBA00022500"/>
    </source>
</evidence>
<proteinExistence type="predicted"/>
<dbReference type="PROSITE" id="PS50110">
    <property type="entry name" value="RESPONSE_REGULATORY"/>
    <property type="match status" value="1"/>
</dbReference>
<feature type="active site" evidence="6">
    <location>
        <position position="148"/>
    </location>
</feature>
<feature type="active site" evidence="6">
    <location>
        <position position="268"/>
    </location>
</feature>
<evidence type="ECO:0000313" key="11">
    <source>
        <dbReference type="Proteomes" id="UP000269692"/>
    </source>
</evidence>
<dbReference type="InterPro" id="IPR011006">
    <property type="entry name" value="CheY-like_superfamily"/>
</dbReference>
<dbReference type="SUPFAM" id="SSF52172">
    <property type="entry name" value="CheY-like"/>
    <property type="match status" value="1"/>
</dbReference>
<dbReference type="PANTHER" id="PTHR42872">
    <property type="entry name" value="PROTEIN-GLUTAMATE METHYLESTERASE/PROTEIN-GLUTAMINE GLUTAMINASE"/>
    <property type="match status" value="1"/>
</dbReference>
<keyword evidence="3 6" id="KW-0378">Hydrolase</keyword>
<dbReference type="PROSITE" id="PS50122">
    <property type="entry name" value="CHEB"/>
    <property type="match status" value="1"/>
</dbReference>
<evidence type="ECO:0000256" key="6">
    <source>
        <dbReference type="PROSITE-ProRule" id="PRU00050"/>
    </source>
</evidence>
<feature type="active site" evidence="6">
    <location>
        <position position="175"/>
    </location>
</feature>
<feature type="modified residue" description="4-aspartylphosphate" evidence="7">
    <location>
        <position position="38"/>
    </location>
</feature>
<dbReference type="EC" id="3.1.1.61" evidence="4"/>
<dbReference type="GO" id="GO:0000156">
    <property type="term" value="F:phosphorelay response regulator activity"/>
    <property type="evidence" value="ECO:0007669"/>
    <property type="project" value="InterPro"/>
</dbReference>
<evidence type="ECO:0000256" key="1">
    <source>
        <dbReference type="ARBA" id="ARBA00022490"/>
    </source>
</evidence>
<dbReference type="Pfam" id="PF00072">
    <property type="entry name" value="Response_reg"/>
    <property type="match status" value="1"/>
</dbReference>
<keyword evidence="7" id="KW-0597">Phosphoprotein</keyword>